<accession>A0ABW1EGW7</accession>
<evidence type="ECO:0000313" key="3">
    <source>
        <dbReference type="Proteomes" id="UP001596091"/>
    </source>
</evidence>
<protein>
    <submittedName>
        <fullName evidence="2">VOC family protein</fullName>
    </submittedName>
</protein>
<proteinExistence type="predicted"/>
<evidence type="ECO:0000259" key="1">
    <source>
        <dbReference type="PROSITE" id="PS51819"/>
    </source>
</evidence>
<dbReference type="SUPFAM" id="SSF54593">
    <property type="entry name" value="Glyoxalase/Bleomycin resistance protein/Dihydroxybiphenyl dioxygenase"/>
    <property type="match status" value="1"/>
</dbReference>
<dbReference type="InterPro" id="IPR029068">
    <property type="entry name" value="Glyas_Bleomycin-R_OHBP_Dase"/>
</dbReference>
<dbReference type="EMBL" id="JBHSPH010000005">
    <property type="protein sequence ID" value="MFC5863526.1"/>
    <property type="molecule type" value="Genomic_DNA"/>
</dbReference>
<name>A0ABW1EGW7_9BACT</name>
<sequence>MEEAVRKPRWNAAPYFIVDDVIATANFYRDKLGFRYEQVWGDPPCFTIIHRNRAHIMLSQPAQPGSMRPNSTVDPEQTIWDAYIWIDNADALYEEFTQKGVTITAPLCDQPYGCREFTIRDCNGYTIGLGQIIE</sequence>
<gene>
    <name evidence="2" type="ORF">ACFPT7_14565</name>
</gene>
<dbReference type="Gene3D" id="3.10.180.10">
    <property type="entry name" value="2,3-Dihydroxybiphenyl 1,2-Dioxygenase, domain 1"/>
    <property type="match status" value="1"/>
</dbReference>
<reference evidence="3" key="1">
    <citation type="journal article" date="2019" name="Int. J. Syst. Evol. Microbiol.">
        <title>The Global Catalogue of Microorganisms (GCM) 10K type strain sequencing project: providing services to taxonomists for standard genome sequencing and annotation.</title>
        <authorList>
            <consortium name="The Broad Institute Genomics Platform"/>
            <consortium name="The Broad Institute Genome Sequencing Center for Infectious Disease"/>
            <person name="Wu L."/>
            <person name="Ma J."/>
        </authorList>
    </citation>
    <scope>NUCLEOTIDE SEQUENCE [LARGE SCALE GENOMIC DNA]</scope>
    <source>
        <strain evidence="3">JCM 4087</strain>
    </source>
</reference>
<keyword evidence="3" id="KW-1185">Reference proteome</keyword>
<organism evidence="2 3">
    <name type="scientific">Acidicapsa dinghuensis</name>
    <dbReference type="NCBI Taxonomy" id="2218256"/>
    <lineage>
        <taxon>Bacteria</taxon>
        <taxon>Pseudomonadati</taxon>
        <taxon>Acidobacteriota</taxon>
        <taxon>Terriglobia</taxon>
        <taxon>Terriglobales</taxon>
        <taxon>Acidobacteriaceae</taxon>
        <taxon>Acidicapsa</taxon>
    </lineage>
</organism>
<dbReference type="InterPro" id="IPR004360">
    <property type="entry name" value="Glyas_Fos-R_dOase_dom"/>
</dbReference>
<dbReference type="Proteomes" id="UP001596091">
    <property type="component" value="Unassembled WGS sequence"/>
</dbReference>
<dbReference type="RefSeq" id="WP_263340318.1">
    <property type="nucleotide sequence ID" value="NZ_JAGSYH010000005.1"/>
</dbReference>
<dbReference type="Pfam" id="PF00903">
    <property type="entry name" value="Glyoxalase"/>
    <property type="match status" value="1"/>
</dbReference>
<feature type="domain" description="VOC" evidence="1">
    <location>
        <begin position="9"/>
        <end position="132"/>
    </location>
</feature>
<comment type="caution">
    <text evidence="2">The sequence shown here is derived from an EMBL/GenBank/DDBJ whole genome shotgun (WGS) entry which is preliminary data.</text>
</comment>
<evidence type="ECO:0000313" key="2">
    <source>
        <dbReference type="EMBL" id="MFC5863526.1"/>
    </source>
</evidence>
<dbReference type="PROSITE" id="PS51819">
    <property type="entry name" value="VOC"/>
    <property type="match status" value="1"/>
</dbReference>
<dbReference type="InterPro" id="IPR037523">
    <property type="entry name" value="VOC_core"/>
</dbReference>